<evidence type="ECO:0000256" key="1">
    <source>
        <dbReference type="SAM" id="MobiDB-lite"/>
    </source>
</evidence>
<evidence type="ECO:0000313" key="2">
    <source>
        <dbReference type="EMBL" id="GGN94524.1"/>
    </source>
</evidence>
<sequence length="86" mass="9253">MKGKRIDEKNNENGKSEKIPGKKTSGACHFPQRNADDVGLQFGSESCRTNNQYNGFDNDSCTSGGACIDGLDRVGKLEWADGGRLG</sequence>
<name>A0ABQ2KW04_9BACL</name>
<feature type="region of interest" description="Disordered" evidence="1">
    <location>
        <begin position="1"/>
        <end position="30"/>
    </location>
</feature>
<evidence type="ECO:0000313" key="3">
    <source>
        <dbReference type="Proteomes" id="UP000606653"/>
    </source>
</evidence>
<dbReference type="Proteomes" id="UP000606653">
    <property type="component" value="Unassembled WGS sequence"/>
</dbReference>
<organism evidence="2 3">
    <name type="scientific">Saccharibacillus kuerlensis</name>
    <dbReference type="NCBI Taxonomy" id="459527"/>
    <lineage>
        <taxon>Bacteria</taxon>
        <taxon>Bacillati</taxon>
        <taxon>Bacillota</taxon>
        <taxon>Bacilli</taxon>
        <taxon>Bacillales</taxon>
        <taxon>Paenibacillaceae</taxon>
        <taxon>Saccharibacillus</taxon>
    </lineage>
</organism>
<comment type="caution">
    <text evidence="2">The sequence shown here is derived from an EMBL/GenBank/DDBJ whole genome shotgun (WGS) entry which is preliminary data.</text>
</comment>
<protein>
    <submittedName>
        <fullName evidence="2">Uncharacterized protein</fullName>
    </submittedName>
</protein>
<accession>A0ABQ2KW04</accession>
<proteinExistence type="predicted"/>
<gene>
    <name evidence="2" type="ORF">GCM10010969_09330</name>
</gene>
<dbReference type="EMBL" id="BMLN01000002">
    <property type="protein sequence ID" value="GGN94524.1"/>
    <property type="molecule type" value="Genomic_DNA"/>
</dbReference>
<keyword evidence="3" id="KW-1185">Reference proteome</keyword>
<feature type="compositionally biased region" description="Basic and acidic residues" evidence="1">
    <location>
        <begin position="1"/>
        <end position="20"/>
    </location>
</feature>
<reference evidence="3" key="1">
    <citation type="journal article" date="2019" name="Int. J. Syst. Evol. Microbiol.">
        <title>The Global Catalogue of Microorganisms (GCM) 10K type strain sequencing project: providing services to taxonomists for standard genome sequencing and annotation.</title>
        <authorList>
            <consortium name="The Broad Institute Genomics Platform"/>
            <consortium name="The Broad Institute Genome Sequencing Center for Infectious Disease"/>
            <person name="Wu L."/>
            <person name="Ma J."/>
        </authorList>
    </citation>
    <scope>NUCLEOTIDE SEQUENCE [LARGE SCALE GENOMIC DNA]</scope>
    <source>
        <strain evidence="3">CGMCC 1.6964</strain>
    </source>
</reference>